<keyword evidence="2 3" id="KW-0413">Isomerase</keyword>
<dbReference type="EC" id="5.4.99.18" evidence="3 4"/>
<name>A0A060HK00_9ARCH</name>
<comment type="caution">
    <text evidence="3">Lacks conserved residue(s) required for the propagation of feature annotation.</text>
</comment>
<comment type="pathway">
    <text evidence="3 4">Purine metabolism; IMP biosynthesis via de novo pathway; 5-amino-1-(5-phospho-D-ribosyl)imidazole-4-carboxylate from 5-amino-1-(5-phospho-D-ribosyl)imidazole (N5-CAIR route): step 2/2.</text>
</comment>
<evidence type="ECO:0000259" key="5">
    <source>
        <dbReference type="SMART" id="SM01001"/>
    </source>
</evidence>
<dbReference type="Pfam" id="PF00731">
    <property type="entry name" value="AIRC"/>
    <property type="match status" value="1"/>
</dbReference>
<feature type="domain" description="PurE" evidence="5">
    <location>
        <begin position="9"/>
        <end position="159"/>
    </location>
</feature>
<dbReference type="InterPro" id="IPR033747">
    <property type="entry name" value="PurE_ClassI"/>
</dbReference>
<dbReference type="KEGG" id="nvn:NVIE_015870"/>
<protein>
    <recommendedName>
        <fullName evidence="3 4">N5-carboxyaminoimidazole ribonucleotide mutase</fullName>
        <shortName evidence="3 4">N5-CAIR mutase</shortName>
        <ecNumber evidence="3 4">5.4.99.18</ecNumber>
    </recommendedName>
    <alternativeName>
        <fullName evidence="3">5-(carboxyamino)imidazole ribonucleotide mutase</fullName>
    </alternativeName>
</protein>
<proteinExistence type="inferred from homology"/>
<evidence type="ECO:0000256" key="4">
    <source>
        <dbReference type="PIRNR" id="PIRNR001338"/>
    </source>
</evidence>
<dbReference type="AlphaFoldDB" id="A0A060HK00"/>
<dbReference type="PIRSF" id="PIRSF001338">
    <property type="entry name" value="AIR_carboxylase"/>
    <property type="match status" value="1"/>
</dbReference>
<dbReference type="HAMAP" id="MF_01929">
    <property type="entry name" value="PurE_classI"/>
    <property type="match status" value="1"/>
</dbReference>
<dbReference type="PANTHER" id="PTHR23046">
    <property type="entry name" value="PHOSPHORIBOSYLAMINOIMIDAZOLE CARBOXYLASE CATALYTIC SUBUNIT"/>
    <property type="match status" value="1"/>
</dbReference>
<comment type="function">
    <text evidence="3 4">Catalyzes the conversion of N5-carboxyaminoimidazole ribonucleotide (N5-CAIR) to 4-carboxy-5-aminoimidazole ribonucleotide (CAIR).</text>
</comment>
<dbReference type="GO" id="GO:0006189">
    <property type="term" value="P:'de novo' IMP biosynthetic process"/>
    <property type="evidence" value="ECO:0007669"/>
    <property type="project" value="UniProtKB-UniRule"/>
</dbReference>
<gene>
    <name evidence="6" type="primary">purE2</name>
    <name evidence="3" type="synonym">purE</name>
    <name evidence="6" type="ORF">NVIE_015870</name>
</gene>
<evidence type="ECO:0000313" key="6">
    <source>
        <dbReference type="EMBL" id="AIC15838.1"/>
    </source>
</evidence>
<evidence type="ECO:0000256" key="1">
    <source>
        <dbReference type="ARBA" id="ARBA00022755"/>
    </source>
</evidence>
<dbReference type="SUPFAM" id="SSF52255">
    <property type="entry name" value="N5-CAIR mutase (phosphoribosylaminoimidazole carboxylase, PurE)"/>
    <property type="match status" value="1"/>
</dbReference>
<keyword evidence="7" id="KW-1185">Reference proteome</keyword>
<dbReference type="UniPathway" id="UPA00074">
    <property type="reaction ID" value="UER00943"/>
</dbReference>
<reference evidence="6 7" key="1">
    <citation type="journal article" date="2014" name="Int. J. Syst. Evol. Microbiol.">
        <title>Nitrososphaera viennensis gen. nov., sp. nov., an aerobic and mesophilic, ammonia-oxidizing archaeon from soil and a member of the archaeal phylum Thaumarchaeota.</title>
        <authorList>
            <person name="Stieglmeier M."/>
            <person name="Klingl A."/>
            <person name="Alves R.J."/>
            <person name="Rittmann S.K."/>
            <person name="Melcher M."/>
            <person name="Leisch N."/>
            <person name="Schleper C."/>
        </authorList>
    </citation>
    <scope>NUCLEOTIDE SEQUENCE [LARGE SCALE GENOMIC DNA]</scope>
    <source>
        <strain evidence="6">EN76</strain>
    </source>
</reference>
<dbReference type="NCBIfam" id="TIGR01162">
    <property type="entry name" value="purE"/>
    <property type="match status" value="1"/>
</dbReference>
<comment type="catalytic activity">
    <reaction evidence="3 4">
        <text>5-carboxyamino-1-(5-phospho-D-ribosyl)imidazole + H(+) = 5-amino-1-(5-phospho-D-ribosyl)imidazole-4-carboxylate</text>
        <dbReference type="Rhea" id="RHEA:13193"/>
        <dbReference type="ChEBI" id="CHEBI:15378"/>
        <dbReference type="ChEBI" id="CHEBI:58730"/>
        <dbReference type="ChEBI" id="CHEBI:77657"/>
        <dbReference type="EC" id="5.4.99.18"/>
    </reaction>
</comment>
<sequence>MYMMHEKRPLVSVVSPSPRLLEQVKDATVALDSFGIKSETRIVAAHRSPHKTIRFVAECHARGIEVIIATGEGSAHLPGMIASLTTIPVIGVPLKGDTLHGGMDSFLSIAQMPRGVPVGTMGINAAYNAGVFACQILALKYPDLQEKLKRYKEMMEEQVESEDTKQSKVIS</sequence>
<feature type="binding site" evidence="3">
    <location>
        <position position="17"/>
    </location>
    <ligand>
        <name>substrate</name>
    </ligand>
</feature>
<dbReference type="HOGENOM" id="CLU_094982_2_0_2"/>
<evidence type="ECO:0000256" key="2">
    <source>
        <dbReference type="ARBA" id="ARBA00023235"/>
    </source>
</evidence>
<dbReference type="STRING" id="926571.NVIE_015870"/>
<dbReference type="InterPro" id="IPR024694">
    <property type="entry name" value="PurE_prokaryotes"/>
</dbReference>
<accession>A0A060HK00</accession>
<dbReference type="PANTHER" id="PTHR23046:SF2">
    <property type="entry name" value="PHOSPHORIBOSYLAMINOIMIDAZOLE CARBOXYLASE"/>
    <property type="match status" value="1"/>
</dbReference>
<dbReference type="InterPro" id="IPR000031">
    <property type="entry name" value="PurE_dom"/>
</dbReference>
<organism evidence="6 7">
    <name type="scientific">Nitrososphaera viennensis EN76</name>
    <dbReference type="NCBI Taxonomy" id="926571"/>
    <lineage>
        <taxon>Archaea</taxon>
        <taxon>Nitrososphaerota</taxon>
        <taxon>Nitrososphaeria</taxon>
        <taxon>Nitrososphaerales</taxon>
        <taxon>Nitrososphaeraceae</taxon>
        <taxon>Nitrososphaera</taxon>
    </lineage>
</organism>
<evidence type="ECO:0000256" key="3">
    <source>
        <dbReference type="HAMAP-Rule" id="MF_01929"/>
    </source>
</evidence>
<comment type="similarity">
    <text evidence="3">Belongs to the AIR carboxylase family. Class I subfamily.</text>
</comment>
<feature type="binding site" evidence="3">
    <location>
        <position position="47"/>
    </location>
    <ligand>
        <name>substrate</name>
    </ligand>
</feature>
<evidence type="ECO:0000313" key="7">
    <source>
        <dbReference type="Proteomes" id="UP000027093"/>
    </source>
</evidence>
<dbReference type="Proteomes" id="UP000027093">
    <property type="component" value="Chromosome"/>
</dbReference>
<dbReference type="GO" id="GO:0034023">
    <property type="term" value="F:5-(carboxyamino)imidazole ribonucleotide mutase activity"/>
    <property type="evidence" value="ECO:0007669"/>
    <property type="project" value="UniProtKB-UniRule"/>
</dbReference>
<keyword evidence="1 3" id="KW-0658">Purine biosynthesis</keyword>
<dbReference type="SMART" id="SM01001">
    <property type="entry name" value="AIRC"/>
    <property type="match status" value="1"/>
</dbReference>
<dbReference type="Gene3D" id="3.40.50.1970">
    <property type="match status" value="1"/>
</dbReference>
<dbReference type="EMBL" id="CP007536">
    <property type="protein sequence ID" value="AIC15838.1"/>
    <property type="molecule type" value="Genomic_DNA"/>
</dbReference>